<organism evidence="2 3">
    <name type="scientific">Jaapia argillacea MUCL 33604</name>
    <dbReference type="NCBI Taxonomy" id="933084"/>
    <lineage>
        <taxon>Eukaryota</taxon>
        <taxon>Fungi</taxon>
        <taxon>Dikarya</taxon>
        <taxon>Basidiomycota</taxon>
        <taxon>Agaricomycotina</taxon>
        <taxon>Agaricomycetes</taxon>
        <taxon>Agaricomycetidae</taxon>
        <taxon>Jaapiales</taxon>
        <taxon>Jaapiaceae</taxon>
        <taxon>Jaapia</taxon>
    </lineage>
</organism>
<evidence type="ECO:0000256" key="1">
    <source>
        <dbReference type="SAM" id="MobiDB-lite"/>
    </source>
</evidence>
<dbReference type="Proteomes" id="UP000027265">
    <property type="component" value="Unassembled WGS sequence"/>
</dbReference>
<proteinExistence type="predicted"/>
<protein>
    <submittedName>
        <fullName evidence="2">Uncharacterized protein</fullName>
    </submittedName>
</protein>
<sequence length="246" mass="26786">MEVDSNGEPESDSTLALPGTFSMCRQVTHCSPAADEYHDSGADTDDEDVATGPAPSGSNLNRYPETKEMTKPSTLPANSGGTCFRIHLNNLLKGASPLIPTVNPMESSAFSVAWMASDGTEVACEADSFHIDILGTPRSPWNISLFHCRRNIAKKYDGLRHHVAMLDRLGPDGMSSNESEVDAQGRNYVVQRPLWRAPELCPWLGIFDIFHVYNHMAGNGGLGDGDQCGAIPHQRQFRKDHVSTSS</sequence>
<dbReference type="STRING" id="933084.A0A067P9Z1"/>
<dbReference type="InParanoid" id="A0A067P9Z1"/>
<name>A0A067P9Z1_9AGAM</name>
<dbReference type="HOGENOM" id="CLU_1129198_0_0_1"/>
<dbReference type="AlphaFoldDB" id="A0A067P9Z1"/>
<dbReference type="OrthoDB" id="3224221at2759"/>
<dbReference type="EMBL" id="KL197757">
    <property type="protein sequence ID" value="KDQ50645.1"/>
    <property type="molecule type" value="Genomic_DNA"/>
</dbReference>
<keyword evidence="3" id="KW-1185">Reference proteome</keyword>
<feature type="region of interest" description="Disordered" evidence="1">
    <location>
        <begin position="35"/>
        <end position="76"/>
    </location>
</feature>
<accession>A0A067P9Z1</accession>
<gene>
    <name evidence="2" type="ORF">JAAARDRAFT_51174</name>
</gene>
<evidence type="ECO:0000313" key="3">
    <source>
        <dbReference type="Proteomes" id="UP000027265"/>
    </source>
</evidence>
<evidence type="ECO:0000313" key="2">
    <source>
        <dbReference type="EMBL" id="KDQ50645.1"/>
    </source>
</evidence>
<reference evidence="3" key="1">
    <citation type="journal article" date="2014" name="Proc. Natl. Acad. Sci. U.S.A.">
        <title>Extensive sampling of basidiomycete genomes demonstrates inadequacy of the white-rot/brown-rot paradigm for wood decay fungi.</title>
        <authorList>
            <person name="Riley R."/>
            <person name="Salamov A.A."/>
            <person name="Brown D.W."/>
            <person name="Nagy L.G."/>
            <person name="Floudas D."/>
            <person name="Held B.W."/>
            <person name="Levasseur A."/>
            <person name="Lombard V."/>
            <person name="Morin E."/>
            <person name="Otillar R."/>
            <person name="Lindquist E.A."/>
            <person name="Sun H."/>
            <person name="LaButti K.M."/>
            <person name="Schmutz J."/>
            <person name="Jabbour D."/>
            <person name="Luo H."/>
            <person name="Baker S.E."/>
            <person name="Pisabarro A.G."/>
            <person name="Walton J.D."/>
            <person name="Blanchette R.A."/>
            <person name="Henrissat B."/>
            <person name="Martin F."/>
            <person name="Cullen D."/>
            <person name="Hibbett D.S."/>
            <person name="Grigoriev I.V."/>
        </authorList>
    </citation>
    <scope>NUCLEOTIDE SEQUENCE [LARGE SCALE GENOMIC DNA]</scope>
    <source>
        <strain evidence="3">MUCL 33604</strain>
    </source>
</reference>